<dbReference type="Pfam" id="PF25019">
    <property type="entry name" value="LRR_R13L1-DRL21"/>
    <property type="match status" value="1"/>
</dbReference>
<dbReference type="InterPro" id="IPR056789">
    <property type="entry name" value="LRR_R13L1-DRL21"/>
</dbReference>
<feature type="domain" description="R13L1/DRL21-like LRR repeat region" evidence="1">
    <location>
        <begin position="49"/>
        <end position="140"/>
    </location>
</feature>
<dbReference type="AlphaFoldDB" id="A0AA39DKH1"/>
<dbReference type="PANTHER" id="PTHR47186">
    <property type="entry name" value="LEUCINE-RICH REPEAT-CONTAINING PROTEIN 57"/>
    <property type="match status" value="1"/>
</dbReference>
<evidence type="ECO:0000313" key="3">
    <source>
        <dbReference type="Proteomes" id="UP001168098"/>
    </source>
</evidence>
<name>A0AA39DKH1_VITRO</name>
<proteinExistence type="predicted"/>
<accession>A0AA39DKH1</accession>
<evidence type="ECO:0000313" key="2">
    <source>
        <dbReference type="EMBL" id="KAJ9685387.1"/>
    </source>
</evidence>
<dbReference type="SUPFAM" id="SSF52058">
    <property type="entry name" value="L domain-like"/>
    <property type="match status" value="1"/>
</dbReference>
<sequence length="142" mass="16274">MNIGNLINLRHLNIEGSIQLKEMPPRVGDLINLQTLSNFIVGQPKRSGIKELKNLLHLRGELFISSLHNIVNTRDAKEVNLKGRHNIEQLTMEWSNNFGDSRNESNELEVFKFLQPPDSLKKLAIACYGGLEFPDWLRVHSF</sequence>
<evidence type="ECO:0000259" key="1">
    <source>
        <dbReference type="Pfam" id="PF25019"/>
    </source>
</evidence>
<dbReference type="InterPro" id="IPR032675">
    <property type="entry name" value="LRR_dom_sf"/>
</dbReference>
<gene>
    <name evidence="2" type="ORF">PVL29_017426</name>
</gene>
<dbReference type="Gene3D" id="3.80.10.10">
    <property type="entry name" value="Ribonuclease Inhibitor"/>
    <property type="match status" value="1"/>
</dbReference>
<dbReference type="EMBL" id="JARBHA010000013">
    <property type="protein sequence ID" value="KAJ9685387.1"/>
    <property type="molecule type" value="Genomic_DNA"/>
</dbReference>
<dbReference type="Proteomes" id="UP001168098">
    <property type="component" value="Unassembled WGS sequence"/>
</dbReference>
<protein>
    <recommendedName>
        <fullName evidence="1">R13L1/DRL21-like LRR repeat region domain-containing protein</fullName>
    </recommendedName>
</protein>
<organism evidence="2 3">
    <name type="scientific">Vitis rotundifolia</name>
    <name type="common">Muscadine grape</name>
    <dbReference type="NCBI Taxonomy" id="103349"/>
    <lineage>
        <taxon>Eukaryota</taxon>
        <taxon>Viridiplantae</taxon>
        <taxon>Streptophyta</taxon>
        <taxon>Embryophyta</taxon>
        <taxon>Tracheophyta</taxon>
        <taxon>Spermatophyta</taxon>
        <taxon>Magnoliopsida</taxon>
        <taxon>eudicotyledons</taxon>
        <taxon>Gunneridae</taxon>
        <taxon>Pentapetalae</taxon>
        <taxon>rosids</taxon>
        <taxon>Vitales</taxon>
        <taxon>Vitaceae</taxon>
        <taxon>Viteae</taxon>
        <taxon>Vitis</taxon>
    </lineage>
</organism>
<reference evidence="2 3" key="1">
    <citation type="journal article" date="2023" name="BMC Biotechnol.">
        <title>Vitis rotundifolia cv Carlos genome sequencing.</title>
        <authorList>
            <person name="Huff M."/>
            <person name="Hulse-Kemp A."/>
            <person name="Scheffler B."/>
            <person name="Youngblood R."/>
            <person name="Simpson S."/>
            <person name="Babiker E."/>
            <person name="Staton M."/>
        </authorList>
    </citation>
    <scope>NUCLEOTIDE SEQUENCE [LARGE SCALE GENOMIC DNA]</scope>
    <source>
        <tissue evidence="2">Leaf</tissue>
    </source>
</reference>
<comment type="caution">
    <text evidence="2">The sequence shown here is derived from an EMBL/GenBank/DDBJ whole genome shotgun (WGS) entry which is preliminary data.</text>
</comment>
<keyword evidence="3" id="KW-1185">Reference proteome</keyword>
<dbReference type="PANTHER" id="PTHR47186:SF33">
    <property type="entry name" value="NB-ARC DOMAIN-CONTAINING PROTEIN"/>
    <property type="match status" value="1"/>
</dbReference>